<gene>
    <name evidence="4" type="ORF">JIG36_03905</name>
</gene>
<evidence type="ECO:0000259" key="2">
    <source>
        <dbReference type="Pfam" id="PF00501"/>
    </source>
</evidence>
<proteinExistence type="predicted"/>
<dbReference type="InterPro" id="IPR000873">
    <property type="entry name" value="AMP-dep_synth/lig_dom"/>
</dbReference>
<dbReference type="Pfam" id="PF13193">
    <property type="entry name" value="AMP-binding_C"/>
    <property type="match status" value="1"/>
</dbReference>
<sequence length="599" mass="63387">MTPAPDSGATIAVPGIDPTTATTGSDPMAAVSSDRATAPVRRAVNLATLLTQTARRLPGHDALVHGPLRWTWKQLDERVGLLAAELVRRGVKPGDCVLLHSGNHVELVQTMFAVWRIGAVLAPTNSRLTPDEVVVIAKACRPVLMVCHASQPAHAEAVGCAQTMWIDGSGPDAVGSLSTAATGVDTAPSNPASPPSVATTPSGVDTTHSDPASPPSVATTPATAESVSAAVTGDISDAPVMNGAAAWYFFTSGTSGRPKCAILTHDQMGFVVNNHLCDLMPGTTERDASLVLAPLSHGAGVHFLTQVATGARSVLTTGPGLDGAEVWELVERERVSNMFTVPTILKKIAEHSDASNRNHSSLRHVIYAGAPMYHADQEHARAVLGDVLVQYYGLGEVTGNITVLPPHEHGRPRPEGVEFGTCGRVRTGMQLAIRDTDGNELGPGETGEVCVAGPAVCAGYLDNDEANAAAFRDGWFHTGDLGMTDEQGYLYLTGRASDMYISGGSNIHPRDIEEKLVAHPDVTEVAVLGMPHPVWGEVGVAVWVGTADADSLRAWLEPKMARYKVPRHFVQWPELPKSGYGKIVKRTIRERLLAEGWKP</sequence>
<evidence type="ECO:0000256" key="1">
    <source>
        <dbReference type="SAM" id="MobiDB-lite"/>
    </source>
</evidence>
<dbReference type="EMBL" id="JAENHP010000001">
    <property type="protein sequence ID" value="MBM2614697.1"/>
    <property type="molecule type" value="Genomic_DNA"/>
</dbReference>
<feature type="domain" description="AMP-binding enzyme C-terminal" evidence="3">
    <location>
        <begin position="512"/>
        <end position="582"/>
    </location>
</feature>
<dbReference type="InterPro" id="IPR050237">
    <property type="entry name" value="ATP-dep_AMP-bd_enzyme"/>
</dbReference>
<feature type="region of interest" description="Disordered" evidence="1">
    <location>
        <begin position="177"/>
        <end position="221"/>
    </location>
</feature>
<feature type="region of interest" description="Disordered" evidence="1">
    <location>
        <begin position="1"/>
        <end position="36"/>
    </location>
</feature>
<name>A0ABS2A4C3_9ACTN</name>
<reference evidence="4 5" key="1">
    <citation type="submission" date="2021-01" db="EMBL/GenBank/DDBJ databases">
        <title>Actinoplanes sp. nov. LDG1-06 isolated from lichen.</title>
        <authorList>
            <person name="Saeng-In P."/>
            <person name="Phongsopitanun W."/>
            <person name="Kanchanasin P."/>
            <person name="Yuki M."/>
            <person name="Kudo T."/>
            <person name="Ohkuma M."/>
            <person name="Tanasupawat S."/>
        </authorList>
    </citation>
    <scope>NUCLEOTIDE SEQUENCE [LARGE SCALE GENOMIC DNA]</scope>
    <source>
        <strain evidence="4 5">LDG1-06</strain>
    </source>
</reference>
<dbReference type="PANTHER" id="PTHR43767:SF1">
    <property type="entry name" value="NONRIBOSOMAL PEPTIDE SYNTHASE PES1 (EUROFUNG)-RELATED"/>
    <property type="match status" value="1"/>
</dbReference>
<dbReference type="Gene3D" id="3.30.300.30">
    <property type="match status" value="1"/>
</dbReference>
<dbReference type="InterPro" id="IPR045851">
    <property type="entry name" value="AMP-bd_C_sf"/>
</dbReference>
<feature type="compositionally biased region" description="Low complexity" evidence="1">
    <location>
        <begin position="186"/>
        <end position="202"/>
    </location>
</feature>
<dbReference type="RefSeq" id="WP_203374568.1">
    <property type="nucleotide sequence ID" value="NZ_JAENHP010000001.1"/>
</dbReference>
<organism evidence="4 5">
    <name type="scientific">Paractinoplanes ovalisporus</name>
    <dbReference type="NCBI Taxonomy" id="2810368"/>
    <lineage>
        <taxon>Bacteria</taxon>
        <taxon>Bacillati</taxon>
        <taxon>Actinomycetota</taxon>
        <taxon>Actinomycetes</taxon>
        <taxon>Micromonosporales</taxon>
        <taxon>Micromonosporaceae</taxon>
        <taxon>Paractinoplanes</taxon>
    </lineage>
</organism>
<evidence type="ECO:0000313" key="5">
    <source>
        <dbReference type="Proteomes" id="UP000632138"/>
    </source>
</evidence>
<dbReference type="Proteomes" id="UP000632138">
    <property type="component" value="Unassembled WGS sequence"/>
</dbReference>
<dbReference type="Pfam" id="PF00501">
    <property type="entry name" value="AMP-binding"/>
    <property type="match status" value="1"/>
</dbReference>
<dbReference type="PANTHER" id="PTHR43767">
    <property type="entry name" value="LONG-CHAIN-FATTY-ACID--COA LIGASE"/>
    <property type="match status" value="1"/>
</dbReference>
<accession>A0ABS2A4C3</accession>
<evidence type="ECO:0000313" key="4">
    <source>
        <dbReference type="EMBL" id="MBM2614697.1"/>
    </source>
</evidence>
<comment type="caution">
    <text evidence="4">The sequence shown here is derived from an EMBL/GenBank/DDBJ whole genome shotgun (WGS) entry which is preliminary data.</text>
</comment>
<dbReference type="SUPFAM" id="SSF56801">
    <property type="entry name" value="Acetyl-CoA synthetase-like"/>
    <property type="match status" value="1"/>
</dbReference>
<protein>
    <submittedName>
        <fullName evidence="4">AMP-binding protein</fullName>
    </submittedName>
</protein>
<dbReference type="Gene3D" id="3.40.50.12780">
    <property type="entry name" value="N-terminal domain of ligase-like"/>
    <property type="match status" value="1"/>
</dbReference>
<dbReference type="InterPro" id="IPR025110">
    <property type="entry name" value="AMP-bd_C"/>
</dbReference>
<evidence type="ECO:0000259" key="3">
    <source>
        <dbReference type="Pfam" id="PF13193"/>
    </source>
</evidence>
<keyword evidence="5" id="KW-1185">Reference proteome</keyword>
<feature type="domain" description="AMP-dependent synthetase/ligase" evidence="2">
    <location>
        <begin position="51"/>
        <end position="461"/>
    </location>
</feature>
<dbReference type="InterPro" id="IPR042099">
    <property type="entry name" value="ANL_N_sf"/>
</dbReference>